<organism evidence="1 2">
    <name type="scientific">Rotaria magnacalcarata</name>
    <dbReference type="NCBI Taxonomy" id="392030"/>
    <lineage>
        <taxon>Eukaryota</taxon>
        <taxon>Metazoa</taxon>
        <taxon>Spiralia</taxon>
        <taxon>Gnathifera</taxon>
        <taxon>Rotifera</taxon>
        <taxon>Eurotatoria</taxon>
        <taxon>Bdelloidea</taxon>
        <taxon>Philodinida</taxon>
        <taxon>Philodinidae</taxon>
        <taxon>Rotaria</taxon>
    </lineage>
</organism>
<gene>
    <name evidence="1" type="ORF">SMN809_LOCUS80989</name>
</gene>
<comment type="caution">
    <text evidence="1">The sequence shown here is derived from an EMBL/GenBank/DDBJ whole genome shotgun (WGS) entry which is preliminary data.</text>
</comment>
<dbReference type="Proteomes" id="UP000676336">
    <property type="component" value="Unassembled WGS sequence"/>
</dbReference>
<name>A0A8S3JMN8_9BILA</name>
<dbReference type="EMBL" id="CAJOBI010346907">
    <property type="protein sequence ID" value="CAF5218522.1"/>
    <property type="molecule type" value="Genomic_DNA"/>
</dbReference>
<accession>A0A8S3JMN8</accession>
<evidence type="ECO:0000313" key="2">
    <source>
        <dbReference type="Proteomes" id="UP000676336"/>
    </source>
</evidence>
<dbReference type="AlphaFoldDB" id="A0A8S3JMN8"/>
<feature type="non-terminal residue" evidence="1">
    <location>
        <position position="65"/>
    </location>
</feature>
<evidence type="ECO:0000313" key="1">
    <source>
        <dbReference type="EMBL" id="CAF5218522.1"/>
    </source>
</evidence>
<proteinExistence type="predicted"/>
<sequence>MITDGLTQERDDQSYSETINKNKINLGFMLIETADQSSSQVLLRRLKQAQSCILKARDGQVKSFL</sequence>
<protein>
    <submittedName>
        <fullName evidence="1">Uncharacterized protein</fullName>
    </submittedName>
</protein>
<reference evidence="1" key="1">
    <citation type="submission" date="2021-02" db="EMBL/GenBank/DDBJ databases">
        <authorList>
            <person name="Nowell W R."/>
        </authorList>
    </citation>
    <scope>NUCLEOTIDE SEQUENCE</scope>
</reference>